<dbReference type="AlphaFoldDB" id="A0AAD6V973"/>
<name>A0AAD6V973_9AGAR</name>
<evidence type="ECO:0000256" key="1">
    <source>
        <dbReference type="SAM" id="MobiDB-lite"/>
    </source>
</evidence>
<evidence type="ECO:0000313" key="3">
    <source>
        <dbReference type="Proteomes" id="UP001219525"/>
    </source>
</evidence>
<protein>
    <recommendedName>
        <fullName evidence="4">Protein kinase domain-containing protein</fullName>
    </recommendedName>
</protein>
<reference evidence="2" key="1">
    <citation type="submission" date="2023-03" db="EMBL/GenBank/DDBJ databases">
        <title>Massive genome expansion in bonnet fungi (Mycena s.s.) driven by repeated elements and novel gene families across ecological guilds.</title>
        <authorList>
            <consortium name="Lawrence Berkeley National Laboratory"/>
            <person name="Harder C.B."/>
            <person name="Miyauchi S."/>
            <person name="Viragh M."/>
            <person name="Kuo A."/>
            <person name="Thoen E."/>
            <person name="Andreopoulos B."/>
            <person name="Lu D."/>
            <person name="Skrede I."/>
            <person name="Drula E."/>
            <person name="Henrissat B."/>
            <person name="Morin E."/>
            <person name="Kohler A."/>
            <person name="Barry K."/>
            <person name="LaButti K."/>
            <person name="Morin E."/>
            <person name="Salamov A."/>
            <person name="Lipzen A."/>
            <person name="Mereny Z."/>
            <person name="Hegedus B."/>
            <person name="Baldrian P."/>
            <person name="Stursova M."/>
            <person name="Weitz H."/>
            <person name="Taylor A."/>
            <person name="Grigoriev I.V."/>
            <person name="Nagy L.G."/>
            <person name="Martin F."/>
            <person name="Kauserud H."/>
        </authorList>
    </citation>
    <scope>NUCLEOTIDE SEQUENCE</scope>
    <source>
        <strain evidence="2">9144</strain>
    </source>
</reference>
<feature type="region of interest" description="Disordered" evidence="1">
    <location>
        <begin position="1"/>
        <end position="27"/>
    </location>
</feature>
<gene>
    <name evidence="2" type="ORF">GGX14DRAFT_652733</name>
</gene>
<comment type="caution">
    <text evidence="2">The sequence shown here is derived from an EMBL/GenBank/DDBJ whole genome shotgun (WGS) entry which is preliminary data.</text>
</comment>
<sequence length="627" mass="68050">MARNCRNILPGREPPSSLSTPSSAPPPVVTGVVPSASSQILPTDSEAIEYPNKTLESVVATGVVGSITTAEREEQRERDAQYCATHVASHVVHSPLEIVLARLSSSAFAEKLTELENVVRTQLDTTLMKAVPANFKKESKASPVDRKINGRYWLSRLADAALEPQAASLLALDYFPNDSRNLPLSKQHSYLKDRKYDACLRPSAAGRSTIFNIFVNVEFTLYNHLVSPLTPSSVRRNVDATLSTSASSSPSLTIASPPLDKLPTVAALLHLFRIASLYQLGYNPLFIYEFTSPSPDSGFSVGDAVPTSVVLPTAQGAATVRLSGKCLSQLRSVPFQRSTVVLEGKLVGQSQGGEGSTNVVVKMSFIAEHRLWRERIIVDALYTANIQTAPVYAPKILAAFAAHGSPPVQPNGSEIMRNKKRQLVDLPVYVPRHLELMISSFDSPPDARKLKYAPSTAKFLAAAVDLFEAILDAFQLNNVLLADNRLVVVDWEMGRLFEESLSATQRGTITGTLDTVSVASFNQHDPLPHDDVESAVYVLLKVLTQTFVPPENLQRDAQADSDAHTAQIFRSAGHATRAELILSLLSLPVRDQRHLFSSDYGAVLLSLQGLVEQAVAAVRSVDASSLI</sequence>
<dbReference type="EMBL" id="JARJCW010000052">
    <property type="protein sequence ID" value="KAJ7203161.1"/>
    <property type="molecule type" value="Genomic_DNA"/>
</dbReference>
<accession>A0AAD6V973</accession>
<dbReference type="Gene3D" id="1.10.510.10">
    <property type="entry name" value="Transferase(Phosphotransferase) domain 1"/>
    <property type="match status" value="1"/>
</dbReference>
<proteinExistence type="predicted"/>
<evidence type="ECO:0000313" key="2">
    <source>
        <dbReference type="EMBL" id="KAJ7203161.1"/>
    </source>
</evidence>
<evidence type="ECO:0008006" key="4">
    <source>
        <dbReference type="Google" id="ProtNLM"/>
    </source>
</evidence>
<organism evidence="2 3">
    <name type="scientific">Mycena pura</name>
    <dbReference type="NCBI Taxonomy" id="153505"/>
    <lineage>
        <taxon>Eukaryota</taxon>
        <taxon>Fungi</taxon>
        <taxon>Dikarya</taxon>
        <taxon>Basidiomycota</taxon>
        <taxon>Agaricomycotina</taxon>
        <taxon>Agaricomycetes</taxon>
        <taxon>Agaricomycetidae</taxon>
        <taxon>Agaricales</taxon>
        <taxon>Marasmiineae</taxon>
        <taxon>Mycenaceae</taxon>
        <taxon>Mycena</taxon>
    </lineage>
</organism>
<dbReference type="Proteomes" id="UP001219525">
    <property type="component" value="Unassembled WGS sequence"/>
</dbReference>
<keyword evidence="3" id="KW-1185">Reference proteome</keyword>